<dbReference type="PANTHER" id="PTHR21646">
    <property type="entry name" value="UBIQUITIN CARBOXYL-TERMINAL HYDROLASE"/>
    <property type="match status" value="1"/>
</dbReference>
<dbReference type="eggNOG" id="KOG1870">
    <property type="taxonomic scope" value="Eukaryota"/>
</dbReference>
<evidence type="ECO:0000259" key="9">
    <source>
        <dbReference type="PROSITE" id="PS51283"/>
    </source>
</evidence>
<evidence type="ECO:0000256" key="6">
    <source>
        <dbReference type="ARBA" id="ARBA00022807"/>
    </source>
</evidence>
<dbReference type="EC" id="3.4.19.12" evidence="2"/>
<keyword evidence="11" id="KW-1185">Reference proteome</keyword>
<dbReference type="InterPro" id="IPR035927">
    <property type="entry name" value="DUSP-like_sf"/>
</dbReference>
<dbReference type="SUPFAM" id="SSF143791">
    <property type="entry name" value="DUSP-like"/>
    <property type="match status" value="1"/>
</dbReference>
<dbReference type="PANTHER" id="PTHR21646:SF32">
    <property type="entry name" value="UBIQUITIN CARBOXYL-TERMINAL HYDROLASE 33"/>
    <property type="match status" value="1"/>
</dbReference>
<dbReference type="SUPFAM" id="SSF54001">
    <property type="entry name" value="Cysteine proteinases"/>
    <property type="match status" value="1"/>
</dbReference>
<dbReference type="STRING" id="8469.M7BMH9"/>
<keyword evidence="4" id="KW-0833">Ubl conjugation pathway</keyword>
<dbReference type="AlphaFoldDB" id="M7BMH9"/>
<protein>
    <recommendedName>
        <fullName evidence="2">ubiquitinyl hydrolase 1</fullName>
        <ecNumber evidence="2">3.4.19.12</ecNumber>
    </recommendedName>
</protein>
<dbReference type="InterPro" id="IPR038765">
    <property type="entry name" value="Papain-like_cys_pep_sf"/>
</dbReference>
<comment type="catalytic activity">
    <reaction evidence="1">
        <text>Thiol-dependent hydrolysis of ester, thioester, amide, peptide and isopeptide bonds formed by the C-terminal Gly of ubiquitin (a 76-residue protein attached to proteins as an intracellular targeting signal).</text>
        <dbReference type="EC" id="3.4.19.12"/>
    </reaction>
</comment>
<feature type="domain" description="USP" evidence="8">
    <location>
        <begin position="1"/>
        <end position="298"/>
    </location>
</feature>
<organism evidence="10 11">
    <name type="scientific">Chelonia mydas</name>
    <name type="common">Green sea-turtle</name>
    <name type="synonym">Chelonia agassizi</name>
    <dbReference type="NCBI Taxonomy" id="8469"/>
    <lineage>
        <taxon>Eukaryota</taxon>
        <taxon>Metazoa</taxon>
        <taxon>Chordata</taxon>
        <taxon>Craniata</taxon>
        <taxon>Vertebrata</taxon>
        <taxon>Euteleostomi</taxon>
        <taxon>Archelosauria</taxon>
        <taxon>Testudinata</taxon>
        <taxon>Testudines</taxon>
        <taxon>Cryptodira</taxon>
        <taxon>Durocryptodira</taxon>
        <taxon>Americhelydia</taxon>
        <taxon>Chelonioidea</taxon>
        <taxon>Cheloniidae</taxon>
        <taxon>Chelonia</taxon>
    </lineage>
</organism>
<dbReference type="GO" id="GO:0006508">
    <property type="term" value="P:proteolysis"/>
    <property type="evidence" value="ECO:0007669"/>
    <property type="project" value="UniProtKB-KW"/>
</dbReference>
<reference evidence="11" key="1">
    <citation type="journal article" date="2013" name="Nat. Genet.">
        <title>The draft genomes of soft-shell turtle and green sea turtle yield insights into the development and evolution of the turtle-specific body plan.</title>
        <authorList>
            <person name="Wang Z."/>
            <person name="Pascual-Anaya J."/>
            <person name="Zadissa A."/>
            <person name="Li W."/>
            <person name="Niimura Y."/>
            <person name="Huang Z."/>
            <person name="Li C."/>
            <person name="White S."/>
            <person name="Xiong Z."/>
            <person name="Fang D."/>
            <person name="Wang B."/>
            <person name="Ming Y."/>
            <person name="Chen Y."/>
            <person name="Zheng Y."/>
            <person name="Kuraku S."/>
            <person name="Pignatelli M."/>
            <person name="Herrero J."/>
            <person name="Beal K."/>
            <person name="Nozawa M."/>
            <person name="Li Q."/>
            <person name="Wang J."/>
            <person name="Zhang H."/>
            <person name="Yu L."/>
            <person name="Shigenobu S."/>
            <person name="Wang J."/>
            <person name="Liu J."/>
            <person name="Flicek P."/>
            <person name="Searle S."/>
            <person name="Wang J."/>
            <person name="Kuratani S."/>
            <person name="Yin Y."/>
            <person name="Aken B."/>
            <person name="Zhang G."/>
            <person name="Irie N."/>
        </authorList>
    </citation>
    <scope>NUCLEOTIDE SEQUENCE [LARGE SCALE GENOMIC DNA]</scope>
</reference>
<dbReference type="EMBL" id="KB536686">
    <property type="protein sequence ID" value="EMP33223.1"/>
    <property type="molecule type" value="Genomic_DNA"/>
</dbReference>
<dbReference type="PROSITE" id="PS50235">
    <property type="entry name" value="USP_3"/>
    <property type="match status" value="1"/>
</dbReference>
<evidence type="ECO:0000256" key="5">
    <source>
        <dbReference type="ARBA" id="ARBA00022801"/>
    </source>
</evidence>
<dbReference type="GO" id="GO:0004843">
    <property type="term" value="F:cysteine-type deubiquitinase activity"/>
    <property type="evidence" value="ECO:0007669"/>
    <property type="project" value="UniProtKB-EC"/>
</dbReference>
<dbReference type="InterPro" id="IPR050185">
    <property type="entry name" value="Ub_carboxyl-term_hydrolase"/>
</dbReference>
<dbReference type="InterPro" id="IPR001394">
    <property type="entry name" value="Peptidase_C19_UCH"/>
</dbReference>
<evidence type="ECO:0000313" key="11">
    <source>
        <dbReference type="Proteomes" id="UP000031443"/>
    </source>
</evidence>
<name>M7BMH9_CHEMY</name>
<dbReference type="Pfam" id="PF00443">
    <property type="entry name" value="UCH"/>
    <property type="match status" value="1"/>
</dbReference>
<keyword evidence="3" id="KW-0645">Protease</keyword>
<proteinExistence type="predicted"/>
<feature type="region of interest" description="Disordered" evidence="7">
    <location>
        <begin position="67"/>
        <end position="96"/>
    </location>
</feature>
<evidence type="ECO:0000313" key="10">
    <source>
        <dbReference type="EMBL" id="EMP33223.1"/>
    </source>
</evidence>
<keyword evidence="5 10" id="KW-0378">Hydrolase</keyword>
<evidence type="ECO:0000256" key="2">
    <source>
        <dbReference type="ARBA" id="ARBA00012759"/>
    </source>
</evidence>
<accession>M7BMH9</accession>
<dbReference type="InterPro" id="IPR028889">
    <property type="entry name" value="USP"/>
</dbReference>
<dbReference type="PROSITE" id="PS51283">
    <property type="entry name" value="DUSP"/>
    <property type="match status" value="1"/>
</dbReference>
<evidence type="ECO:0000256" key="1">
    <source>
        <dbReference type="ARBA" id="ARBA00000707"/>
    </source>
</evidence>
<dbReference type="PROSITE" id="PS00973">
    <property type="entry name" value="USP_2"/>
    <property type="match status" value="1"/>
</dbReference>
<feature type="domain" description="DUSP" evidence="9">
    <location>
        <begin position="300"/>
        <end position="390"/>
    </location>
</feature>
<keyword evidence="6" id="KW-0788">Thiol protease</keyword>
<dbReference type="Proteomes" id="UP000031443">
    <property type="component" value="Unassembled WGS sequence"/>
</dbReference>
<dbReference type="InterPro" id="IPR006615">
    <property type="entry name" value="Pept_C19_DUSP"/>
</dbReference>
<dbReference type="InterPro" id="IPR018200">
    <property type="entry name" value="USP_CS"/>
</dbReference>
<feature type="compositionally biased region" description="Polar residues" evidence="7">
    <location>
        <begin position="67"/>
        <end position="92"/>
    </location>
</feature>
<evidence type="ECO:0000256" key="3">
    <source>
        <dbReference type="ARBA" id="ARBA00022670"/>
    </source>
</evidence>
<gene>
    <name evidence="10" type="ORF">UY3_09652</name>
</gene>
<dbReference type="Gene3D" id="3.90.70.10">
    <property type="entry name" value="Cysteine proteinases"/>
    <property type="match status" value="2"/>
</dbReference>
<evidence type="ECO:0000256" key="4">
    <source>
        <dbReference type="ARBA" id="ARBA00022786"/>
    </source>
</evidence>
<dbReference type="GO" id="GO:0016579">
    <property type="term" value="P:protein deubiquitination"/>
    <property type="evidence" value="ECO:0007669"/>
    <property type="project" value="InterPro"/>
</dbReference>
<sequence>MVAHPLLPQEIAELLECESTTFPLFPSPVQAQLEGWDKLNLSLLKGANVVFLTSVYYISDVHMTDLSGPQSPPSNEGVNTRLSTSPPKSGSLWSGLAPAHKKVPTVSSPKKKKHKKYRSVISDIFDGTIISSVQCLTCDRVSVTLETFQDLSLPIPGKEDLAKLHSASHQTSLVKAGSCGEAYAPQGWIAFFVEYFKSWFWGPTVTLQDCLAAFFARDELKGLDLQPFVAKDSPAQIVTYDLLSVICHHGTASSGHYIAYCRNNLNNLWYEFDDHSVTEVPESTVQNAEAYVLFYRKSNEEARRERQRVSSLLTMMEPSLLQFYISRQWLNKFKTFAEPGPISNNDFLCMHGGVLSAFQARQTVPAAFSLYSSGSQFLGQGIVKIQPPEKIIKNNNNDNK</sequence>
<evidence type="ECO:0000259" key="8">
    <source>
        <dbReference type="PROSITE" id="PS50235"/>
    </source>
</evidence>
<evidence type="ECO:0000256" key="7">
    <source>
        <dbReference type="SAM" id="MobiDB-lite"/>
    </source>
</evidence>